<evidence type="ECO:0000313" key="2">
    <source>
        <dbReference type="EMBL" id="KAG7306119.1"/>
    </source>
</evidence>
<feature type="region of interest" description="Disordered" evidence="1">
    <location>
        <begin position="35"/>
        <end position="65"/>
    </location>
</feature>
<gene>
    <name evidence="2" type="ORF">JYU34_008702</name>
</gene>
<protein>
    <submittedName>
        <fullName evidence="2">Uncharacterized protein</fullName>
    </submittedName>
</protein>
<organism evidence="2 3">
    <name type="scientific">Plutella xylostella</name>
    <name type="common">Diamondback moth</name>
    <name type="synonym">Plutella maculipennis</name>
    <dbReference type="NCBI Taxonomy" id="51655"/>
    <lineage>
        <taxon>Eukaryota</taxon>
        <taxon>Metazoa</taxon>
        <taxon>Ecdysozoa</taxon>
        <taxon>Arthropoda</taxon>
        <taxon>Hexapoda</taxon>
        <taxon>Insecta</taxon>
        <taxon>Pterygota</taxon>
        <taxon>Neoptera</taxon>
        <taxon>Endopterygota</taxon>
        <taxon>Lepidoptera</taxon>
        <taxon>Glossata</taxon>
        <taxon>Ditrysia</taxon>
        <taxon>Yponomeutoidea</taxon>
        <taxon>Plutellidae</taxon>
        <taxon>Plutella</taxon>
    </lineage>
</organism>
<reference evidence="2 3" key="1">
    <citation type="submission" date="2021-06" db="EMBL/GenBank/DDBJ databases">
        <title>A haploid diamondback moth (Plutella xylostella L.) genome assembly resolves 31 chromosomes and identifies a diamide resistance mutation.</title>
        <authorList>
            <person name="Ward C.M."/>
            <person name="Perry K.D."/>
            <person name="Baker G."/>
            <person name="Powis K."/>
            <person name="Heckel D.G."/>
            <person name="Baxter S.W."/>
        </authorList>
    </citation>
    <scope>NUCLEOTIDE SEQUENCE [LARGE SCALE GENOMIC DNA]</scope>
    <source>
        <strain evidence="2 3">LV</strain>
        <tissue evidence="2">Single pupa</tissue>
    </source>
</reference>
<sequence length="65" mass="6880">MKGAPEGRCSAELANVDFVVIAHAFLCLPACPARPARPACPASPAGRYPSPRLQKCTPYPTSEHC</sequence>
<accession>A0ABQ7QLK7</accession>
<comment type="caution">
    <text evidence="2">The sequence shown here is derived from an EMBL/GenBank/DDBJ whole genome shotgun (WGS) entry which is preliminary data.</text>
</comment>
<feature type="compositionally biased region" description="Low complexity" evidence="1">
    <location>
        <begin position="35"/>
        <end position="45"/>
    </location>
</feature>
<evidence type="ECO:0000313" key="3">
    <source>
        <dbReference type="Proteomes" id="UP000823941"/>
    </source>
</evidence>
<dbReference type="Proteomes" id="UP000823941">
    <property type="component" value="Chromosome 12"/>
</dbReference>
<keyword evidence="3" id="KW-1185">Reference proteome</keyword>
<evidence type="ECO:0000256" key="1">
    <source>
        <dbReference type="SAM" id="MobiDB-lite"/>
    </source>
</evidence>
<proteinExistence type="predicted"/>
<name>A0ABQ7QLK7_PLUXY</name>
<dbReference type="EMBL" id="JAHIBW010000012">
    <property type="protein sequence ID" value="KAG7306119.1"/>
    <property type="molecule type" value="Genomic_DNA"/>
</dbReference>